<comment type="catalytic activity">
    <reaction evidence="10">
        <text>N-terminal L-methionyl-[transmembrane protein] + acetyl-CoA = N-terminal N(alpha)-acetyl-L-methionyl-[transmembrane protein] + CoA + H(+)</text>
        <dbReference type="Rhea" id="RHEA:50604"/>
        <dbReference type="Rhea" id="RHEA-COMP:12745"/>
        <dbReference type="Rhea" id="RHEA-COMP:12746"/>
        <dbReference type="ChEBI" id="CHEBI:15378"/>
        <dbReference type="ChEBI" id="CHEBI:57287"/>
        <dbReference type="ChEBI" id="CHEBI:57288"/>
        <dbReference type="ChEBI" id="CHEBI:64731"/>
        <dbReference type="ChEBI" id="CHEBI:133414"/>
        <dbReference type="EC" id="2.3.1.259"/>
    </reaction>
</comment>
<evidence type="ECO:0000256" key="1">
    <source>
        <dbReference type="ARBA" id="ARBA00013184"/>
    </source>
</evidence>
<keyword evidence="13" id="KW-1185">Reference proteome</keyword>
<evidence type="ECO:0000256" key="7">
    <source>
        <dbReference type="ARBA" id="ARBA00026111"/>
    </source>
</evidence>
<dbReference type="Gene3D" id="3.40.630.30">
    <property type="match status" value="1"/>
</dbReference>
<comment type="similarity">
    <text evidence="6">Belongs to the acetyltransferase family. NAA60 subfamily.</text>
</comment>
<dbReference type="Pfam" id="PF00583">
    <property type="entry name" value="Acetyltransf_1"/>
    <property type="match status" value="1"/>
</dbReference>
<dbReference type="EC" id="2.3.1.48" evidence="1"/>
<dbReference type="OrthoDB" id="47017at2759"/>
<dbReference type="GO" id="GO:0000139">
    <property type="term" value="C:Golgi membrane"/>
    <property type="evidence" value="ECO:0007669"/>
    <property type="project" value="TreeGrafter"/>
</dbReference>
<evidence type="ECO:0000256" key="8">
    <source>
        <dbReference type="ARBA" id="ARBA00026144"/>
    </source>
</evidence>
<dbReference type="InterPro" id="IPR000182">
    <property type="entry name" value="GNAT_dom"/>
</dbReference>
<feature type="domain" description="N-acetyltransferase" evidence="11">
    <location>
        <begin position="28"/>
        <end position="197"/>
    </location>
</feature>
<evidence type="ECO:0000256" key="5">
    <source>
        <dbReference type="ARBA" id="ARBA00023315"/>
    </source>
</evidence>
<evidence type="ECO:0000256" key="3">
    <source>
        <dbReference type="ARBA" id="ARBA00022829"/>
    </source>
</evidence>
<dbReference type="PROSITE" id="PS51186">
    <property type="entry name" value="GNAT"/>
    <property type="match status" value="1"/>
</dbReference>
<gene>
    <name evidence="12" type="ORF">CHIRRI_LOCUS14970</name>
</gene>
<sequence>MLESQRTLLLAEADPSSALECERTRLKLDIRLLNKDDILEVKDLFQDSFPITYPNSWYQDITSNSQRFINLAAIYEYKIVGIIVGEVKKWNNLNKDDKLILSNTMARKSSIAYILSLAIDRKFRRNGIGSLLVDTFINELRSREKSIKVCYLHTLSTNLSAILFYEKHNFHCFSFLPHYYSINGKSKDAFVMLRVDKVGNEEKNTIFNVLGYYVRECCMRFYSINIFRWMHTNFRLLINWISYNTMSKLHFPQ</sequence>
<evidence type="ECO:0000256" key="6">
    <source>
        <dbReference type="ARBA" id="ARBA00025774"/>
    </source>
</evidence>
<dbReference type="EC" id="2.3.1.259" evidence="7"/>
<dbReference type="EMBL" id="OU895880">
    <property type="protein sequence ID" value="CAG9812165.1"/>
    <property type="molecule type" value="Genomic_DNA"/>
</dbReference>
<keyword evidence="4" id="KW-0156">Chromatin regulator</keyword>
<proteinExistence type="inferred from homology"/>
<dbReference type="InterPro" id="IPR045141">
    <property type="entry name" value="NAA60-like"/>
</dbReference>
<evidence type="ECO:0000313" key="13">
    <source>
        <dbReference type="Proteomes" id="UP001153620"/>
    </source>
</evidence>
<protein>
    <recommendedName>
        <fullName evidence="8">N-alpha-acetyltransferase 60</fullName>
        <ecNumber evidence="7">2.3.1.259</ecNumber>
        <ecNumber evidence="1">2.3.1.48</ecNumber>
    </recommendedName>
</protein>
<keyword evidence="3" id="KW-0159">Chromosome partition</keyword>
<keyword evidence="5" id="KW-0012">Acyltransferase</keyword>
<reference evidence="12" key="2">
    <citation type="submission" date="2022-10" db="EMBL/GenBank/DDBJ databases">
        <authorList>
            <consortium name="ENA_rothamsted_submissions"/>
            <consortium name="culmorum"/>
            <person name="King R."/>
        </authorList>
    </citation>
    <scope>NUCLEOTIDE SEQUENCE</scope>
</reference>
<organism evidence="12 13">
    <name type="scientific">Chironomus riparius</name>
    <dbReference type="NCBI Taxonomy" id="315576"/>
    <lineage>
        <taxon>Eukaryota</taxon>
        <taxon>Metazoa</taxon>
        <taxon>Ecdysozoa</taxon>
        <taxon>Arthropoda</taxon>
        <taxon>Hexapoda</taxon>
        <taxon>Insecta</taxon>
        <taxon>Pterygota</taxon>
        <taxon>Neoptera</taxon>
        <taxon>Endopterygota</taxon>
        <taxon>Diptera</taxon>
        <taxon>Nematocera</taxon>
        <taxon>Chironomoidea</taxon>
        <taxon>Chironomidae</taxon>
        <taxon>Chironominae</taxon>
        <taxon>Chironomus</taxon>
    </lineage>
</organism>
<evidence type="ECO:0000256" key="2">
    <source>
        <dbReference type="ARBA" id="ARBA00022679"/>
    </source>
</evidence>
<name>A0A9N9WZD9_9DIPT</name>
<dbReference type="PANTHER" id="PTHR14744:SF15">
    <property type="entry name" value="N-ALPHA-ACETYLTRANSFERASE 60"/>
    <property type="match status" value="1"/>
</dbReference>
<evidence type="ECO:0000313" key="12">
    <source>
        <dbReference type="EMBL" id="CAG9812165.1"/>
    </source>
</evidence>
<keyword evidence="2" id="KW-0808">Transferase</keyword>
<dbReference type="SUPFAM" id="SSF55729">
    <property type="entry name" value="Acyl-CoA N-acyltransferases (Nat)"/>
    <property type="match status" value="1"/>
</dbReference>
<reference evidence="12" key="1">
    <citation type="submission" date="2022-01" db="EMBL/GenBank/DDBJ databases">
        <authorList>
            <person name="King R."/>
        </authorList>
    </citation>
    <scope>NUCLEOTIDE SEQUENCE</scope>
</reference>
<dbReference type="PANTHER" id="PTHR14744">
    <property type="entry name" value="N-ALPHA-ACETYLTRANSFERASE 60"/>
    <property type="match status" value="1"/>
</dbReference>
<accession>A0A9N9WZD9</accession>
<dbReference type="GO" id="GO:0120518">
    <property type="term" value="F:protein N-terminal-methionine acetyltransferase activity"/>
    <property type="evidence" value="ECO:0007669"/>
    <property type="project" value="UniProtKB-EC"/>
</dbReference>
<dbReference type="GO" id="GO:0004402">
    <property type="term" value="F:histone acetyltransferase activity"/>
    <property type="evidence" value="ECO:0007669"/>
    <property type="project" value="TreeGrafter"/>
</dbReference>
<comment type="catalytic activity">
    <reaction evidence="9">
        <text>L-lysyl-[protein] + acetyl-CoA = N(6)-acetyl-L-lysyl-[protein] + CoA + H(+)</text>
        <dbReference type="Rhea" id="RHEA:45948"/>
        <dbReference type="Rhea" id="RHEA-COMP:9752"/>
        <dbReference type="Rhea" id="RHEA-COMP:10731"/>
        <dbReference type="ChEBI" id="CHEBI:15378"/>
        <dbReference type="ChEBI" id="CHEBI:29969"/>
        <dbReference type="ChEBI" id="CHEBI:57287"/>
        <dbReference type="ChEBI" id="CHEBI:57288"/>
        <dbReference type="ChEBI" id="CHEBI:61930"/>
        <dbReference type="EC" id="2.3.1.48"/>
    </reaction>
</comment>
<dbReference type="CDD" id="cd04301">
    <property type="entry name" value="NAT_SF"/>
    <property type="match status" value="1"/>
</dbReference>
<dbReference type="InterPro" id="IPR016181">
    <property type="entry name" value="Acyl_CoA_acyltransferase"/>
</dbReference>
<evidence type="ECO:0000256" key="4">
    <source>
        <dbReference type="ARBA" id="ARBA00022853"/>
    </source>
</evidence>
<dbReference type="Proteomes" id="UP001153620">
    <property type="component" value="Chromosome 4"/>
</dbReference>
<dbReference type="GO" id="GO:0007059">
    <property type="term" value="P:chromosome segregation"/>
    <property type="evidence" value="ECO:0007669"/>
    <property type="project" value="UniProtKB-KW"/>
</dbReference>
<evidence type="ECO:0000259" key="11">
    <source>
        <dbReference type="PROSITE" id="PS51186"/>
    </source>
</evidence>
<dbReference type="AlphaFoldDB" id="A0A9N9WZD9"/>
<evidence type="ECO:0000256" key="9">
    <source>
        <dbReference type="ARBA" id="ARBA00048017"/>
    </source>
</evidence>
<evidence type="ECO:0000256" key="10">
    <source>
        <dbReference type="ARBA" id="ARBA00048848"/>
    </source>
</evidence>